<reference evidence="6 7" key="1">
    <citation type="journal article" date="2013" name="Genome Announc.">
        <title>Genome Sequence of the Pyrene- and Fluoranthene-Degrading Bacterium Cycloclasticus sp. Strain PY97M.</title>
        <authorList>
            <person name="Cui Z."/>
            <person name="Xu G."/>
            <person name="Li Q."/>
            <person name="Gao W."/>
            <person name="Zheng L."/>
        </authorList>
    </citation>
    <scope>NUCLEOTIDE SEQUENCE [LARGE SCALE GENOMIC DNA]</scope>
    <source>
        <strain evidence="6 7">PY97M</strain>
    </source>
</reference>
<name>A0AB33Z443_9GAMM</name>
<dbReference type="EMBL" id="ASHL01000001">
    <property type="protein sequence ID" value="EPD14030.1"/>
    <property type="molecule type" value="Genomic_DNA"/>
</dbReference>
<dbReference type="InterPro" id="IPR016035">
    <property type="entry name" value="Acyl_Trfase/lysoPLipase"/>
</dbReference>
<dbReference type="InterPro" id="IPR002641">
    <property type="entry name" value="PNPLA_dom"/>
</dbReference>
<feature type="short sequence motif" description="GXGXXG" evidence="4">
    <location>
        <begin position="18"/>
        <end position="23"/>
    </location>
</feature>
<evidence type="ECO:0000256" key="4">
    <source>
        <dbReference type="PROSITE-ProRule" id="PRU01161"/>
    </source>
</evidence>
<evidence type="ECO:0000256" key="3">
    <source>
        <dbReference type="ARBA" id="ARBA00023098"/>
    </source>
</evidence>
<evidence type="ECO:0000259" key="5">
    <source>
        <dbReference type="PROSITE" id="PS51635"/>
    </source>
</evidence>
<dbReference type="AlphaFoldDB" id="A0AB33Z443"/>
<dbReference type="PANTHER" id="PTHR14226:SF78">
    <property type="entry name" value="SLR0060 PROTEIN"/>
    <property type="match status" value="1"/>
</dbReference>
<dbReference type="InterPro" id="IPR050301">
    <property type="entry name" value="NTE"/>
</dbReference>
<evidence type="ECO:0000256" key="2">
    <source>
        <dbReference type="ARBA" id="ARBA00022963"/>
    </source>
</evidence>
<dbReference type="Proteomes" id="UP000015462">
    <property type="component" value="Unassembled WGS sequence"/>
</dbReference>
<keyword evidence="7" id="KW-1185">Reference proteome</keyword>
<evidence type="ECO:0000256" key="1">
    <source>
        <dbReference type="ARBA" id="ARBA00022801"/>
    </source>
</evidence>
<protein>
    <submittedName>
        <fullName evidence="6">Alpha-beta hydrolase superfamily esterase</fullName>
    </submittedName>
</protein>
<dbReference type="GO" id="GO:0016042">
    <property type="term" value="P:lipid catabolic process"/>
    <property type="evidence" value="ECO:0007669"/>
    <property type="project" value="UniProtKB-UniRule"/>
</dbReference>
<dbReference type="PROSITE" id="PS51635">
    <property type="entry name" value="PNPLA"/>
    <property type="match status" value="1"/>
</dbReference>
<dbReference type="RefSeq" id="WP_016389601.1">
    <property type="nucleotide sequence ID" value="NZ_KE646805.1"/>
</dbReference>
<dbReference type="Gene3D" id="3.40.1090.10">
    <property type="entry name" value="Cytosolic phospholipase A2 catalytic domain"/>
    <property type="match status" value="2"/>
</dbReference>
<dbReference type="Pfam" id="PF01734">
    <property type="entry name" value="Patatin"/>
    <property type="match status" value="1"/>
</dbReference>
<proteinExistence type="predicted"/>
<keyword evidence="3 4" id="KW-0443">Lipid metabolism</keyword>
<gene>
    <name evidence="6" type="ORF">L196_00985</name>
</gene>
<keyword evidence="2 4" id="KW-0442">Lipid degradation</keyword>
<comment type="caution">
    <text evidence="4">Lacks conserved residue(s) required for the propagation of feature annotation.</text>
</comment>
<feature type="active site" description="Nucleophile" evidence="4">
    <location>
        <position position="48"/>
    </location>
</feature>
<dbReference type="PANTHER" id="PTHR14226">
    <property type="entry name" value="NEUROPATHY TARGET ESTERASE/SWISS CHEESE D.MELANOGASTER"/>
    <property type="match status" value="1"/>
</dbReference>
<feature type="active site" description="Proton acceptor" evidence="4">
    <location>
        <position position="200"/>
    </location>
</feature>
<evidence type="ECO:0000313" key="7">
    <source>
        <dbReference type="Proteomes" id="UP000015462"/>
    </source>
</evidence>
<comment type="caution">
    <text evidence="6">The sequence shown here is derived from an EMBL/GenBank/DDBJ whole genome shotgun (WGS) entry which is preliminary data.</text>
</comment>
<organism evidence="6 7">
    <name type="scientific">Cycloclasticus pugetii</name>
    <dbReference type="NCBI Taxonomy" id="34068"/>
    <lineage>
        <taxon>Bacteria</taxon>
        <taxon>Pseudomonadati</taxon>
        <taxon>Pseudomonadota</taxon>
        <taxon>Gammaproteobacteria</taxon>
        <taxon>Thiotrichales</taxon>
        <taxon>Piscirickettsiaceae</taxon>
        <taxon>Cycloclasticus</taxon>
    </lineage>
</organism>
<accession>A0AB33Z443</accession>
<feature type="domain" description="PNPLA" evidence="5">
    <location>
        <begin position="14"/>
        <end position="213"/>
    </location>
</feature>
<dbReference type="GO" id="GO:0016787">
    <property type="term" value="F:hydrolase activity"/>
    <property type="evidence" value="ECO:0007669"/>
    <property type="project" value="UniProtKB-UniRule"/>
</dbReference>
<keyword evidence="1 4" id="KW-0378">Hydrolase</keyword>
<feature type="short sequence motif" description="DGA/G" evidence="4">
    <location>
        <begin position="200"/>
        <end position="202"/>
    </location>
</feature>
<dbReference type="SUPFAM" id="SSF52151">
    <property type="entry name" value="FabD/lysophospholipase-like"/>
    <property type="match status" value="1"/>
</dbReference>
<evidence type="ECO:0000313" key="6">
    <source>
        <dbReference type="EMBL" id="EPD14030.1"/>
    </source>
</evidence>
<sequence length="365" mass="41114">MTEKSSKVEKTINLALQGGGAHGAFTWGVLDKLLEDGRIGIDGICATSAGTMNACVLASGMQQGGPEKARESLHNFWWRISEEGKAFKPMKKWALDKYMPWKVPDALNFMVTDFMSRIFSPHQLNPFDINPLRDVLADTVDFEALNNSSDIKLFISTTHVHSGRVRVFNTKDVTLDVAMASACLPLIYKAVSIDDEDYWDGGYVGNPALFPLFYKTDSRDLLIVHINPINRFSTPTTSAEIVSRINEISFNSSLLSEMRAIAFVKKLLEHDMLKDEHKGNFKDILVHSIRADEALKDLSLSSKYSSDWDFLTSLRDKGRAEMSSWLEQNFDAIGVNDSVDLHKTFLNSNTKIFEDENGRHRHENK</sequence>